<evidence type="ECO:0000256" key="6">
    <source>
        <dbReference type="ARBA" id="ARBA00022840"/>
    </source>
</evidence>
<dbReference type="SUPFAM" id="SSF52402">
    <property type="entry name" value="Adenine nucleotide alpha hydrolases-like"/>
    <property type="match status" value="1"/>
</dbReference>
<keyword evidence="6" id="KW-0067">ATP-binding</keyword>
<dbReference type="GO" id="GO:0005524">
    <property type="term" value="F:ATP binding"/>
    <property type="evidence" value="ECO:0007669"/>
    <property type="project" value="UniProtKB-KW"/>
</dbReference>
<evidence type="ECO:0000256" key="5">
    <source>
        <dbReference type="ARBA" id="ARBA00022741"/>
    </source>
</evidence>
<evidence type="ECO:0000313" key="10">
    <source>
        <dbReference type="EMBL" id="SPE20569.1"/>
    </source>
</evidence>
<dbReference type="GO" id="GO:0032267">
    <property type="term" value="F:tRNA(Ile)-lysidine synthase activity"/>
    <property type="evidence" value="ECO:0007669"/>
    <property type="project" value="UniProtKB-EC"/>
</dbReference>
<evidence type="ECO:0000256" key="2">
    <source>
        <dbReference type="ARBA" id="ARBA00022490"/>
    </source>
</evidence>
<keyword evidence="5" id="KW-0547">Nucleotide-binding</keyword>
<keyword evidence="2 8" id="KW-0963">Cytoplasm</keyword>
<comment type="catalytic activity">
    <reaction evidence="7 8">
        <text>cytidine(34) in tRNA(Ile2) + L-lysine + ATP = lysidine(34) in tRNA(Ile2) + AMP + diphosphate + H(+)</text>
        <dbReference type="Rhea" id="RHEA:43744"/>
        <dbReference type="Rhea" id="RHEA-COMP:10625"/>
        <dbReference type="Rhea" id="RHEA-COMP:10670"/>
        <dbReference type="ChEBI" id="CHEBI:15378"/>
        <dbReference type="ChEBI" id="CHEBI:30616"/>
        <dbReference type="ChEBI" id="CHEBI:32551"/>
        <dbReference type="ChEBI" id="CHEBI:33019"/>
        <dbReference type="ChEBI" id="CHEBI:82748"/>
        <dbReference type="ChEBI" id="CHEBI:83665"/>
        <dbReference type="ChEBI" id="CHEBI:456215"/>
        <dbReference type="EC" id="6.3.4.19"/>
    </reaction>
</comment>
<accession>A0AAE8LV96</accession>
<dbReference type="NCBIfam" id="TIGR02433">
    <property type="entry name" value="lysidine_TilS_C"/>
    <property type="match status" value="1"/>
</dbReference>
<reference evidence="10 11" key="1">
    <citation type="submission" date="2018-02" db="EMBL/GenBank/DDBJ databases">
        <authorList>
            <person name="Rodrigo-Torres L."/>
            <person name="Arahal R. D."/>
            <person name="Lucena T."/>
        </authorList>
    </citation>
    <scope>NUCLEOTIDE SEQUENCE [LARGE SCALE GENOMIC DNA]</scope>
    <source>
        <strain evidence="10 11">CECT 9267</strain>
    </source>
</reference>
<evidence type="ECO:0000256" key="8">
    <source>
        <dbReference type="HAMAP-Rule" id="MF_01161"/>
    </source>
</evidence>
<feature type="domain" description="Lysidine-tRNA(Ile) synthetase C-terminal" evidence="9">
    <location>
        <begin position="383"/>
        <end position="454"/>
    </location>
</feature>
<dbReference type="SUPFAM" id="SSF56037">
    <property type="entry name" value="PheT/TilS domain"/>
    <property type="match status" value="1"/>
</dbReference>
<comment type="caution">
    <text evidence="10">The sequence shown here is derived from an EMBL/GenBank/DDBJ whole genome shotgun (WGS) entry which is preliminary data.</text>
</comment>
<dbReference type="NCBIfam" id="TIGR02432">
    <property type="entry name" value="lysidine_TilS_N"/>
    <property type="match status" value="1"/>
</dbReference>
<dbReference type="RefSeq" id="WP_056947576.1">
    <property type="nucleotide sequence ID" value="NZ_CABFKU010000023.1"/>
</dbReference>
<dbReference type="InterPro" id="IPR014729">
    <property type="entry name" value="Rossmann-like_a/b/a_fold"/>
</dbReference>
<dbReference type="Gene3D" id="3.40.50.620">
    <property type="entry name" value="HUPs"/>
    <property type="match status" value="1"/>
</dbReference>
<evidence type="ECO:0000313" key="11">
    <source>
        <dbReference type="Proteomes" id="UP000239650"/>
    </source>
</evidence>
<gene>
    <name evidence="8 10" type="primary">tilS</name>
    <name evidence="10" type="ORF">LAS9267_00928</name>
</gene>
<evidence type="ECO:0000259" key="9">
    <source>
        <dbReference type="SMART" id="SM00977"/>
    </source>
</evidence>
<evidence type="ECO:0000256" key="3">
    <source>
        <dbReference type="ARBA" id="ARBA00022598"/>
    </source>
</evidence>
<dbReference type="EC" id="6.3.4.19" evidence="8"/>
<comment type="subcellular location">
    <subcellularLocation>
        <location evidence="1 8">Cytoplasm</location>
    </subcellularLocation>
</comment>
<dbReference type="PANTHER" id="PTHR43033">
    <property type="entry name" value="TRNA(ILE)-LYSIDINE SYNTHASE-RELATED"/>
    <property type="match status" value="1"/>
</dbReference>
<sequence>MLEQAFQNEIRRHQFWPTGAKVIVATSTGVDSMVLLTLLQRLPTALKPQLIVAHVNHELRTESVAEEAYLRQFCLENDLSLQVAHWPLQQHPQTGIEAAAREFRYQFFEHLMTAEKVDYLVTAHHGDDQLETLMMKFIRSGELHEMRGIQSQRPFADGTLIRPLLPFAKQDLRDFALANNITSFEDQTNYETTVLRNRVRHTLVPFLKQENGQILQNANRFSQQLTALLGQQVQLTTTLLPLLDLKVTDKVISGQLKAIKTLPTAQQTAIWQLIIKQHFPQISPLKETQLQQLKQLIQSTVKPQGQLALGQRILFTKIYDRFQIGETTIGEIAAKDEKSRTLMLNKWCVLPNNEQIGIFEINHLPRKLSGQQLIWLADEQWPIVAKPCQLTDTIMIDKTHHKTLKRLFIDLKVPHEKRQNSWGIWAQETLVGHPEFRISALFNHEQTGKIRYVLCYISE</sequence>
<dbReference type="AlphaFoldDB" id="A0AAE8LV96"/>
<dbReference type="Pfam" id="PF01171">
    <property type="entry name" value="ATP_bind_3"/>
    <property type="match status" value="1"/>
</dbReference>
<dbReference type="InterPro" id="IPR012796">
    <property type="entry name" value="Lysidine-tRNA-synth_C"/>
</dbReference>
<dbReference type="Proteomes" id="UP000239650">
    <property type="component" value="Unassembled WGS sequence"/>
</dbReference>
<name>A0AAE8LV96_LATSK</name>
<comment type="function">
    <text evidence="8">Ligates lysine onto the cytidine present at position 34 of the AUA codon-specific tRNA(Ile) that contains the anticodon CAU, in an ATP-dependent manner. Cytidine is converted to lysidine, thus changing the amino acid specificity of the tRNA from methionine to isoleucine.</text>
</comment>
<dbReference type="SMART" id="SM00977">
    <property type="entry name" value="TilS_C"/>
    <property type="match status" value="1"/>
</dbReference>
<evidence type="ECO:0000256" key="4">
    <source>
        <dbReference type="ARBA" id="ARBA00022694"/>
    </source>
</evidence>
<proteinExistence type="inferred from homology"/>
<organism evidence="10 11">
    <name type="scientific">Latilactobacillus sakei</name>
    <name type="common">Lactobacillus sakei</name>
    <dbReference type="NCBI Taxonomy" id="1599"/>
    <lineage>
        <taxon>Bacteria</taxon>
        <taxon>Bacillati</taxon>
        <taxon>Bacillota</taxon>
        <taxon>Bacilli</taxon>
        <taxon>Lactobacillales</taxon>
        <taxon>Lactobacillaceae</taxon>
        <taxon>Latilactobacillus</taxon>
    </lineage>
</organism>
<comment type="caution">
    <text evidence="8">Lacks conserved residue(s) required for the propagation of feature annotation.</text>
</comment>
<evidence type="ECO:0000256" key="7">
    <source>
        <dbReference type="ARBA" id="ARBA00048539"/>
    </source>
</evidence>
<dbReference type="GO" id="GO:0006400">
    <property type="term" value="P:tRNA modification"/>
    <property type="evidence" value="ECO:0007669"/>
    <property type="project" value="UniProtKB-UniRule"/>
</dbReference>
<dbReference type="InterPro" id="IPR011063">
    <property type="entry name" value="TilS/TtcA_N"/>
</dbReference>
<keyword evidence="4 8" id="KW-0819">tRNA processing</keyword>
<keyword evidence="3 8" id="KW-0436">Ligase</keyword>
<protein>
    <recommendedName>
        <fullName evidence="8">tRNA(Ile)-lysidine synthase</fullName>
        <ecNumber evidence="8">6.3.4.19</ecNumber>
    </recommendedName>
    <alternativeName>
        <fullName evidence="8">tRNA(Ile)-2-lysyl-cytidine synthase</fullName>
    </alternativeName>
    <alternativeName>
        <fullName evidence="8">tRNA(Ile)-lysidine synthetase</fullName>
    </alternativeName>
</protein>
<dbReference type="HAMAP" id="MF_01161">
    <property type="entry name" value="tRNA_Ile_lys_synt"/>
    <property type="match status" value="1"/>
</dbReference>
<dbReference type="EMBL" id="OKRC01000004">
    <property type="protein sequence ID" value="SPE20569.1"/>
    <property type="molecule type" value="Genomic_DNA"/>
</dbReference>
<evidence type="ECO:0000256" key="1">
    <source>
        <dbReference type="ARBA" id="ARBA00004496"/>
    </source>
</evidence>
<dbReference type="InterPro" id="IPR012094">
    <property type="entry name" value="tRNA_Ile_lys_synt"/>
</dbReference>
<dbReference type="InterPro" id="IPR012795">
    <property type="entry name" value="tRNA_Ile_lys_synt_N"/>
</dbReference>
<dbReference type="PANTHER" id="PTHR43033:SF1">
    <property type="entry name" value="TRNA(ILE)-LYSIDINE SYNTHASE-RELATED"/>
    <property type="match status" value="1"/>
</dbReference>
<dbReference type="GO" id="GO:0005737">
    <property type="term" value="C:cytoplasm"/>
    <property type="evidence" value="ECO:0007669"/>
    <property type="project" value="UniProtKB-SubCell"/>
</dbReference>
<comment type="similarity">
    <text evidence="8">Belongs to the tRNA(Ile)-lysidine synthase family.</text>
</comment>
<dbReference type="CDD" id="cd01992">
    <property type="entry name" value="TilS_N"/>
    <property type="match status" value="1"/>
</dbReference>